<reference evidence="4 5" key="1">
    <citation type="submission" date="2019-09" db="EMBL/GenBank/DDBJ databases">
        <title>YIM 48816 draft genome.</title>
        <authorList>
            <person name="Jiang L."/>
        </authorList>
    </citation>
    <scope>NUCLEOTIDE SEQUENCE [LARGE SCALE GENOMIC DNA]</scope>
    <source>
        <strain evidence="4 5">YIM 48816</strain>
    </source>
</reference>
<dbReference type="SUPFAM" id="SSF53850">
    <property type="entry name" value="Periplasmic binding protein-like II"/>
    <property type="match status" value="1"/>
</dbReference>
<dbReference type="SMART" id="SM00062">
    <property type="entry name" value="PBPb"/>
    <property type="match status" value="1"/>
</dbReference>
<dbReference type="Proteomes" id="UP000474159">
    <property type="component" value="Unassembled WGS sequence"/>
</dbReference>
<sequence length="281" mass="29905">MIGAATLNIGLFMTSAAVAQQPVCEPDKIAQKYPGLAGRTIKIGVDPQTPPYVMRDAADFTKVIGVDADLARAVFTCAGVKHEFFLGGWSGLLPAVMSGQIDVMWDNLYYKPERAKSVDLILYMKAGTGALVPAGNPQNITKKDDLCGRTVSYGVGSVEDVTMKEQDKVCRAGGLPGVNVMPFQDLASGLRLLDNSRTDVLLWDLGFVDATASSNPKKYARGFATYSGLIIAAAVKKGDSDLAAVIHDGLAILQSKGEQKAIFQKYGVDPGLEVSTQVKTN</sequence>
<evidence type="ECO:0000313" key="4">
    <source>
        <dbReference type="EMBL" id="KAB1076464.1"/>
    </source>
</evidence>
<dbReference type="Gene3D" id="3.40.190.10">
    <property type="entry name" value="Periplasmic binding protein-like II"/>
    <property type="match status" value="2"/>
</dbReference>
<dbReference type="AlphaFoldDB" id="A0A6L3SWF2"/>
<evidence type="ECO:0000259" key="3">
    <source>
        <dbReference type="SMART" id="SM00062"/>
    </source>
</evidence>
<feature type="chain" id="PRO_5026728281" evidence="2">
    <location>
        <begin position="20"/>
        <end position="281"/>
    </location>
</feature>
<organism evidence="4 5">
    <name type="scientific">Methylobacterium soli</name>
    <dbReference type="NCBI Taxonomy" id="553447"/>
    <lineage>
        <taxon>Bacteria</taxon>
        <taxon>Pseudomonadati</taxon>
        <taxon>Pseudomonadota</taxon>
        <taxon>Alphaproteobacteria</taxon>
        <taxon>Hyphomicrobiales</taxon>
        <taxon>Methylobacteriaceae</taxon>
        <taxon>Methylobacterium</taxon>
    </lineage>
</organism>
<dbReference type="CDD" id="cd01004">
    <property type="entry name" value="PBP2_MidA_like"/>
    <property type="match status" value="1"/>
</dbReference>
<evidence type="ECO:0000313" key="5">
    <source>
        <dbReference type="Proteomes" id="UP000474159"/>
    </source>
</evidence>
<dbReference type="OrthoDB" id="5419093at2"/>
<dbReference type="Pfam" id="PF00497">
    <property type="entry name" value="SBP_bac_3"/>
    <property type="match status" value="1"/>
</dbReference>
<dbReference type="EMBL" id="VZZK01000030">
    <property type="protein sequence ID" value="KAB1076464.1"/>
    <property type="molecule type" value="Genomic_DNA"/>
</dbReference>
<dbReference type="PANTHER" id="PTHR35936">
    <property type="entry name" value="MEMBRANE-BOUND LYTIC MUREIN TRANSGLYCOSYLASE F"/>
    <property type="match status" value="1"/>
</dbReference>
<proteinExistence type="predicted"/>
<keyword evidence="1 2" id="KW-0732">Signal</keyword>
<gene>
    <name evidence="4" type="ORF">F6X53_23395</name>
</gene>
<comment type="caution">
    <text evidence="4">The sequence shown here is derived from an EMBL/GenBank/DDBJ whole genome shotgun (WGS) entry which is preliminary data.</text>
</comment>
<evidence type="ECO:0000256" key="2">
    <source>
        <dbReference type="SAM" id="SignalP"/>
    </source>
</evidence>
<feature type="domain" description="Solute-binding protein family 3/N-terminal" evidence="3">
    <location>
        <begin position="40"/>
        <end position="270"/>
    </location>
</feature>
<dbReference type="RefSeq" id="WP_151002803.1">
    <property type="nucleotide sequence ID" value="NZ_BPQY01000366.1"/>
</dbReference>
<accession>A0A6L3SWF2</accession>
<name>A0A6L3SWF2_9HYPH</name>
<dbReference type="InterPro" id="IPR001638">
    <property type="entry name" value="Solute-binding_3/MltF_N"/>
</dbReference>
<keyword evidence="5" id="KW-1185">Reference proteome</keyword>
<dbReference type="PANTHER" id="PTHR35936:SF17">
    <property type="entry name" value="ARGININE-BINDING EXTRACELLULAR PROTEIN ARTP"/>
    <property type="match status" value="1"/>
</dbReference>
<feature type="signal peptide" evidence="2">
    <location>
        <begin position="1"/>
        <end position="19"/>
    </location>
</feature>
<evidence type="ECO:0000256" key="1">
    <source>
        <dbReference type="ARBA" id="ARBA00022729"/>
    </source>
</evidence>
<protein>
    <submittedName>
        <fullName evidence="4">ABC transporter substrate-binding protein</fullName>
    </submittedName>
</protein>